<dbReference type="RefSeq" id="WP_256926251.1">
    <property type="nucleotide sequence ID" value="NZ_NGKU01000001.1"/>
</dbReference>
<accession>A0A242A6V3</accession>
<evidence type="ECO:0000256" key="8">
    <source>
        <dbReference type="SAM" id="Phobius"/>
    </source>
</evidence>
<feature type="domain" description="PTS EIIC type-3" evidence="9">
    <location>
        <begin position="1"/>
        <end position="181"/>
    </location>
</feature>
<keyword evidence="11" id="KW-1185">Reference proteome</keyword>
<evidence type="ECO:0000256" key="4">
    <source>
        <dbReference type="ARBA" id="ARBA00022597"/>
    </source>
</evidence>
<evidence type="ECO:0000313" key="10">
    <source>
        <dbReference type="EMBL" id="OTN76343.1"/>
    </source>
</evidence>
<reference evidence="10 11" key="1">
    <citation type="submission" date="2017-05" db="EMBL/GenBank/DDBJ databases">
        <title>The Genome Sequence of Enterococcus sp. 8G7_MSG3316.</title>
        <authorList>
            <consortium name="The Broad Institute Genomics Platform"/>
            <consortium name="The Broad Institute Genomic Center for Infectious Diseases"/>
            <person name="Earl A."/>
            <person name="Manson A."/>
            <person name="Schwartman J."/>
            <person name="Gilmore M."/>
            <person name="Abouelleil A."/>
            <person name="Cao P."/>
            <person name="Chapman S."/>
            <person name="Cusick C."/>
            <person name="Shea T."/>
            <person name="Young S."/>
            <person name="Neafsey D."/>
            <person name="Nusbaum C."/>
            <person name="Birren B."/>
        </authorList>
    </citation>
    <scope>NUCLEOTIDE SEQUENCE [LARGE SCALE GENOMIC DNA]</scope>
    <source>
        <strain evidence="10 11">8G7_MSG3316</strain>
    </source>
</reference>
<dbReference type="EMBL" id="NGKU01000001">
    <property type="protein sequence ID" value="OTN76343.1"/>
    <property type="molecule type" value="Genomic_DNA"/>
</dbReference>
<comment type="caution">
    <text evidence="10">The sequence shown here is derived from an EMBL/GenBank/DDBJ whole genome shotgun (WGS) entry which is preliminary data.</text>
</comment>
<evidence type="ECO:0000256" key="1">
    <source>
        <dbReference type="ARBA" id="ARBA00004651"/>
    </source>
</evidence>
<proteinExistence type="predicted"/>
<evidence type="ECO:0000256" key="2">
    <source>
        <dbReference type="ARBA" id="ARBA00022448"/>
    </source>
</evidence>
<gene>
    <name evidence="10" type="ORF">A5886_001420</name>
</gene>
<name>A0A242A6V3_9ENTE</name>
<dbReference type="AlphaFoldDB" id="A0A242A6V3"/>
<dbReference type="GO" id="GO:1901264">
    <property type="term" value="P:carbohydrate derivative transport"/>
    <property type="evidence" value="ECO:0007669"/>
    <property type="project" value="TreeGrafter"/>
</dbReference>
<keyword evidence="2" id="KW-0813">Transport</keyword>
<organism evidence="10 11">
    <name type="scientific">Candidatus Enterococcus testudinis</name>
    <dbReference type="NCBI Taxonomy" id="1834191"/>
    <lineage>
        <taxon>Bacteria</taxon>
        <taxon>Bacillati</taxon>
        <taxon>Bacillota</taxon>
        <taxon>Bacilli</taxon>
        <taxon>Lactobacillales</taxon>
        <taxon>Enterococcaceae</taxon>
        <taxon>Enterococcus</taxon>
    </lineage>
</organism>
<keyword evidence="3" id="KW-1003">Cell membrane</keyword>
<evidence type="ECO:0000313" key="11">
    <source>
        <dbReference type="Proteomes" id="UP000195043"/>
    </source>
</evidence>
<dbReference type="PANTHER" id="PTHR33989:SF4">
    <property type="entry name" value="PTS SYSTEM N,N'-DIACETYLCHITOBIOSE-SPECIFIC EIIC COMPONENT"/>
    <property type="match status" value="1"/>
</dbReference>
<protein>
    <recommendedName>
        <fullName evidence="9">PTS EIIC type-3 domain-containing protein</fullName>
    </recommendedName>
</protein>
<feature type="transmembrane region" description="Helical" evidence="8">
    <location>
        <begin position="111"/>
        <end position="135"/>
    </location>
</feature>
<sequence length="195" mass="21452">MIFIKIFEQFLWFFGLHGSTIVSAVVGPIHQVLEDQNRAGSIAGEIPQNIINMSFRNHFTSIGIIGSVIAILIIAKSKQYREVGKIAAGPYIFNIGEPALFGIPLMLNVNYFIPFVFANAISTIVAYVAFALSLVPVPTGLAQLPWTTPILISGYFVTGSVRGAILQLVQLIICVLIWIPFVKISDRKLYKDELA</sequence>
<feature type="transmembrane region" description="Helical" evidence="8">
    <location>
        <begin position="155"/>
        <end position="181"/>
    </location>
</feature>
<dbReference type="InterPro" id="IPR004501">
    <property type="entry name" value="PTS_EIIC_3"/>
</dbReference>
<dbReference type="GO" id="GO:0009401">
    <property type="term" value="P:phosphoenolpyruvate-dependent sugar phosphotransferase system"/>
    <property type="evidence" value="ECO:0007669"/>
    <property type="project" value="InterPro"/>
</dbReference>
<comment type="subcellular location">
    <subcellularLocation>
        <location evidence="1">Cell membrane</location>
        <topology evidence="1">Multi-pass membrane protein</topology>
    </subcellularLocation>
</comment>
<keyword evidence="7 8" id="KW-0472">Membrane</keyword>
<dbReference type="GO" id="GO:0008982">
    <property type="term" value="F:protein-N(PI)-phosphohistidine-sugar phosphotransferase activity"/>
    <property type="evidence" value="ECO:0007669"/>
    <property type="project" value="InterPro"/>
</dbReference>
<dbReference type="InterPro" id="IPR051088">
    <property type="entry name" value="PTS_Sugar-EIIC/EIIB"/>
</dbReference>
<dbReference type="InterPro" id="IPR003352">
    <property type="entry name" value="PTS_EIIC"/>
</dbReference>
<dbReference type="Pfam" id="PF02378">
    <property type="entry name" value="PTS_EIIC"/>
    <property type="match status" value="1"/>
</dbReference>
<dbReference type="STRING" id="1834191.A5886_001420"/>
<keyword evidence="5 8" id="KW-0812">Transmembrane</keyword>
<dbReference type="GO" id="GO:0005886">
    <property type="term" value="C:plasma membrane"/>
    <property type="evidence" value="ECO:0007669"/>
    <property type="project" value="UniProtKB-SubCell"/>
</dbReference>
<feature type="transmembrane region" description="Helical" evidence="8">
    <location>
        <begin position="58"/>
        <end position="75"/>
    </location>
</feature>
<dbReference type="PANTHER" id="PTHR33989">
    <property type="match status" value="1"/>
</dbReference>
<keyword evidence="4" id="KW-0762">Sugar transport</keyword>
<keyword evidence="6 8" id="KW-1133">Transmembrane helix</keyword>
<evidence type="ECO:0000256" key="3">
    <source>
        <dbReference type="ARBA" id="ARBA00022475"/>
    </source>
</evidence>
<dbReference type="Proteomes" id="UP000195043">
    <property type="component" value="Unassembled WGS sequence"/>
</dbReference>
<evidence type="ECO:0000256" key="5">
    <source>
        <dbReference type="ARBA" id="ARBA00022692"/>
    </source>
</evidence>
<evidence type="ECO:0000256" key="7">
    <source>
        <dbReference type="ARBA" id="ARBA00023136"/>
    </source>
</evidence>
<dbReference type="PROSITE" id="PS51105">
    <property type="entry name" value="PTS_EIIC_TYPE_3"/>
    <property type="match status" value="1"/>
</dbReference>
<evidence type="ECO:0000256" key="6">
    <source>
        <dbReference type="ARBA" id="ARBA00022989"/>
    </source>
</evidence>
<evidence type="ECO:0000259" key="9">
    <source>
        <dbReference type="PROSITE" id="PS51105"/>
    </source>
</evidence>